<evidence type="ECO:0000313" key="2">
    <source>
        <dbReference type="Proteomes" id="UP000299102"/>
    </source>
</evidence>
<sequence>MLLGKGNRKRPSESECVALERMRVVYLLQASASGWAPSAGAPRGAPPPNPFIAGRLSVASSPDSFIAALRPLVTP</sequence>
<evidence type="ECO:0000313" key="1">
    <source>
        <dbReference type="EMBL" id="GBP69816.1"/>
    </source>
</evidence>
<protein>
    <submittedName>
        <fullName evidence="1">Uncharacterized protein</fullName>
    </submittedName>
</protein>
<dbReference type="EMBL" id="BGZK01001053">
    <property type="protein sequence ID" value="GBP69816.1"/>
    <property type="molecule type" value="Genomic_DNA"/>
</dbReference>
<dbReference type="Proteomes" id="UP000299102">
    <property type="component" value="Unassembled WGS sequence"/>
</dbReference>
<proteinExistence type="predicted"/>
<reference evidence="1 2" key="1">
    <citation type="journal article" date="2019" name="Commun. Biol.">
        <title>The bagworm genome reveals a unique fibroin gene that provides high tensile strength.</title>
        <authorList>
            <person name="Kono N."/>
            <person name="Nakamura H."/>
            <person name="Ohtoshi R."/>
            <person name="Tomita M."/>
            <person name="Numata K."/>
            <person name="Arakawa K."/>
        </authorList>
    </citation>
    <scope>NUCLEOTIDE SEQUENCE [LARGE SCALE GENOMIC DNA]</scope>
</reference>
<dbReference type="AlphaFoldDB" id="A0A4C1Y1N7"/>
<gene>
    <name evidence="1" type="ORF">EVAR_51981_1</name>
</gene>
<comment type="caution">
    <text evidence="1">The sequence shown here is derived from an EMBL/GenBank/DDBJ whole genome shotgun (WGS) entry which is preliminary data.</text>
</comment>
<organism evidence="1 2">
    <name type="scientific">Eumeta variegata</name>
    <name type="common">Bagworm moth</name>
    <name type="synonym">Eumeta japonica</name>
    <dbReference type="NCBI Taxonomy" id="151549"/>
    <lineage>
        <taxon>Eukaryota</taxon>
        <taxon>Metazoa</taxon>
        <taxon>Ecdysozoa</taxon>
        <taxon>Arthropoda</taxon>
        <taxon>Hexapoda</taxon>
        <taxon>Insecta</taxon>
        <taxon>Pterygota</taxon>
        <taxon>Neoptera</taxon>
        <taxon>Endopterygota</taxon>
        <taxon>Lepidoptera</taxon>
        <taxon>Glossata</taxon>
        <taxon>Ditrysia</taxon>
        <taxon>Tineoidea</taxon>
        <taxon>Psychidae</taxon>
        <taxon>Oiketicinae</taxon>
        <taxon>Eumeta</taxon>
    </lineage>
</organism>
<accession>A0A4C1Y1N7</accession>
<name>A0A4C1Y1N7_EUMVA</name>
<keyword evidence="2" id="KW-1185">Reference proteome</keyword>